<comment type="subcellular location">
    <subcellularLocation>
        <location evidence="1">Secreted</location>
    </subcellularLocation>
</comment>
<evidence type="ECO:0000256" key="5">
    <source>
        <dbReference type="ARBA" id="ARBA00023180"/>
    </source>
</evidence>
<evidence type="ECO:0000259" key="7">
    <source>
        <dbReference type="Pfam" id="PF04592"/>
    </source>
</evidence>
<sequence>MGLLVLALAAWLGLGLASASEGADNSSQLCQEAPAWSINGLSPMEGAMGQVTVVALLKPPTLAPPSHCFHPHSLGGLRDKLARQGTVDVHYMIVNEKAPLSRAMFRELERQAPPGIPVFQPEREDPDVWQILGGDKDDFLVYDRCGRLAFHIQLPYSFLHFPYVESAIRFTHSKDFCGNCSLYANTTQEVRSRDARWSRLPSLLWHCTSTLSSCQGQLRVGSHTQPWLRGKVMRGLE</sequence>
<dbReference type="InterPro" id="IPR037941">
    <property type="entry name" value="SeP"/>
</dbReference>
<dbReference type="PANTHER" id="PTHR10105">
    <property type="entry name" value="SELENOPROTEIN P"/>
    <property type="match status" value="1"/>
</dbReference>
<evidence type="ECO:0000256" key="3">
    <source>
        <dbReference type="ARBA" id="ARBA00022729"/>
    </source>
</evidence>
<keyword evidence="9" id="KW-1185">Reference proteome</keyword>
<accession>A0A8B9F0Z6</accession>
<keyword evidence="5" id="KW-0325">Glycoprotein</keyword>
<dbReference type="GO" id="GO:0001887">
    <property type="term" value="P:selenium compound metabolic process"/>
    <property type="evidence" value="ECO:0007669"/>
    <property type="project" value="TreeGrafter"/>
</dbReference>
<reference evidence="8" key="1">
    <citation type="submission" date="2025-08" db="UniProtKB">
        <authorList>
            <consortium name="Ensembl"/>
        </authorList>
    </citation>
    <scope>IDENTIFICATION</scope>
</reference>
<dbReference type="GO" id="GO:0005576">
    <property type="term" value="C:extracellular region"/>
    <property type="evidence" value="ECO:0007669"/>
    <property type="project" value="UniProtKB-SubCell"/>
</dbReference>
<evidence type="ECO:0000256" key="6">
    <source>
        <dbReference type="SAM" id="SignalP"/>
    </source>
</evidence>
<dbReference type="Pfam" id="PF04592">
    <property type="entry name" value="SelP_N"/>
    <property type="match status" value="1"/>
</dbReference>
<evidence type="ECO:0000256" key="2">
    <source>
        <dbReference type="ARBA" id="ARBA00022525"/>
    </source>
</evidence>
<organism evidence="8 9">
    <name type="scientific">Amazona collaria</name>
    <name type="common">yellow-billed parrot</name>
    <dbReference type="NCBI Taxonomy" id="241587"/>
    <lineage>
        <taxon>Eukaryota</taxon>
        <taxon>Metazoa</taxon>
        <taxon>Chordata</taxon>
        <taxon>Craniata</taxon>
        <taxon>Vertebrata</taxon>
        <taxon>Euteleostomi</taxon>
        <taxon>Archelosauria</taxon>
        <taxon>Archosauria</taxon>
        <taxon>Dinosauria</taxon>
        <taxon>Saurischia</taxon>
        <taxon>Theropoda</taxon>
        <taxon>Coelurosauria</taxon>
        <taxon>Aves</taxon>
        <taxon>Neognathae</taxon>
        <taxon>Neoaves</taxon>
        <taxon>Telluraves</taxon>
        <taxon>Australaves</taxon>
        <taxon>Psittaciformes</taxon>
        <taxon>Psittacidae</taxon>
        <taxon>Amazona</taxon>
    </lineage>
</organism>
<feature type="signal peptide" evidence="6">
    <location>
        <begin position="1"/>
        <end position="19"/>
    </location>
</feature>
<evidence type="ECO:0000256" key="1">
    <source>
        <dbReference type="ARBA" id="ARBA00004613"/>
    </source>
</evidence>
<name>A0A8B9F0Z6_9PSIT</name>
<keyword evidence="2" id="KW-0964">Secreted</keyword>
<keyword evidence="4" id="KW-0712">Selenocysteine</keyword>
<dbReference type="Proteomes" id="UP000694522">
    <property type="component" value="Unplaced"/>
</dbReference>
<dbReference type="InterPro" id="IPR007671">
    <property type="entry name" value="Selenoprotein-P_N"/>
</dbReference>
<reference evidence="8" key="2">
    <citation type="submission" date="2025-09" db="UniProtKB">
        <authorList>
            <consortium name="Ensembl"/>
        </authorList>
    </citation>
    <scope>IDENTIFICATION</scope>
</reference>
<dbReference type="GO" id="GO:0008430">
    <property type="term" value="F:selenium binding"/>
    <property type="evidence" value="ECO:0007669"/>
    <property type="project" value="InterPro"/>
</dbReference>
<feature type="chain" id="PRO_5034356727" description="Selenoprotein P N-terminal domain-containing protein" evidence="6">
    <location>
        <begin position="20"/>
        <end position="237"/>
    </location>
</feature>
<feature type="domain" description="Selenoprotein P N-terminal" evidence="7">
    <location>
        <begin position="26"/>
        <end position="192"/>
    </location>
</feature>
<evidence type="ECO:0000313" key="9">
    <source>
        <dbReference type="Proteomes" id="UP000694522"/>
    </source>
</evidence>
<dbReference type="PANTHER" id="PTHR10105:SF4">
    <property type="entry name" value="SELENOPROTEIN P2"/>
    <property type="match status" value="1"/>
</dbReference>
<evidence type="ECO:0000313" key="8">
    <source>
        <dbReference type="Ensembl" id="ENSACOP00000001719.1"/>
    </source>
</evidence>
<dbReference type="Ensembl" id="ENSACOT00000001777.1">
    <property type="protein sequence ID" value="ENSACOP00000001719.1"/>
    <property type="gene ID" value="ENSACOG00000001253.1"/>
</dbReference>
<keyword evidence="3 6" id="KW-0732">Signal</keyword>
<evidence type="ECO:0000256" key="4">
    <source>
        <dbReference type="ARBA" id="ARBA00022933"/>
    </source>
</evidence>
<protein>
    <recommendedName>
        <fullName evidence="7">Selenoprotein P N-terminal domain-containing protein</fullName>
    </recommendedName>
</protein>
<dbReference type="AlphaFoldDB" id="A0A8B9F0Z6"/>
<proteinExistence type="predicted"/>